<reference evidence="1" key="1">
    <citation type="submission" date="2020-02" db="EMBL/GenBank/DDBJ databases">
        <authorList>
            <person name="Meier V. D."/>
        </authorList>
    </citation>
    <scope>NUCLEOTIDE SEQUENCE</scope>
    <source>
        <strain evidence="1">AVDCRST_MAG14</strain>
    </source>
</reference>
<accession>A0A6J4R1F5</accession>
<evidence type="ECO:0000313" key="1">
    <source>
        <dbReference type="EMBL" id="CAA9458387.1"/>
    </source>
</evidence>
<dbReference type="AlphaFoldDB" id="A0A6J4R1F5"/>
<name>A0A6J4R1F5_9ACTN</name>
<protein>
    <submittedName>
        <fullName evidence="1">Uncharacterized protein</fullName>
    </submittedName>
</protein>
<organism evidence="1">
    <name type="scientific">uncultured Rubrobacteraceae bacterium</name>
    <dbReference type="NCBI Taxonomy" id="349277"/>
    <lineage>
        <taxon>Bacteria</taxon>
        <taxon>Bacillati</taxon>
        <taxon>Actinomycetota</taxon>
        <taxon>Rubrobacteria</taxon>
        <taxon>Rubrobacterales</taxon>
        <taxon>Rubrobacteraceae</taxon>
        <taxon>environmental samples</taxon>
    </lineage>
</organism>
<gene>
    <name evidence="1" type="ORF">AVDCRST_MAG14-2027</name>
</gene>
<proteinExistence type="predicted"/>
<dbReference type="EMBL" id="CADCVG010000084">
    <property type="protein sequence ID" value="CAA9458387.1"/>
    <property type="molecule type" value="Genomic_DNA"/>
</dbReference>
<sequence>MKRTRNEPRVFLTPSNAWSRVRGETVEGIARPVMEEETGRAERVLREECRLGLGMLHLFG</sequence>